<feature type="region of interest" description="Disordered" evidence="6">
    <location>
        <begin position="325"/>
        <end position="359"/>
    </location>
</feature>
<organism evidence="8 9">
    <name type="scientific">Paspalum notatum var. saurae</name>
    <dbReference type="NCBI Taxonomy" id="547442"/>
    <lineage>
        <taxon>Eukaryota</taxon>
        <taxon>Viridiplantae</taxon>
        <taxon>Streptophyta</taxon>
        <taxon>Embryophyta</taxon>
        <taxon>Tracheophyta</taxon>
        <taxon>Spermatophyta</taxon>
        <taxon>Magnoliopsida</taxon>
        <taxon>Liliopsida</taxon>
        <taxon>Poales</taxon>
        <taxon>Poaceae</taxon>
        <taxon>PACMAD clade</taxon>
        <taxon>Panicoideae</taxon>
        <taxon>Andropogonodae</taxon>
        <taxon>Paspaleae</taxon>
        <taxon>Paspalinae</taxon>
        <taxon>Paspalum</taxon>
    </lineage>
</organism>
<dbReference type="InterPro" id="IPR027417">
    <property type="entry name" value="P-loop_NTPase"/>
</dbReference>
<dbReference type="InterPro" id="IPR025753">
    <property type="entry name" value="AAA_N_dom"/>
</dbReference>
<dbReference type="GO" id="GO:0006950">
    <property type="term" value="P:response to stress"/>
    <property type="evidence" value="ECO:0007669"/>
    <property type="project" value="UniProtKB-ARBA"/>
</dbReference>
<dbReference type="GO" id="GO:0016887">
    <property type="term" value="F:ATP hydrolysis activity"/>
    <property type="evidence" value="ECO:0007669"/>
    <property type="project" value="InterPro"/>
</dbReference>
<dbReference type="InterPro" id="IPR003593">
    <property type="entry name" value="AAA+_ATPase"/>
</dbReference>
<comment type="catalytic activity">
    <reaction evidence="4">
        <text>ATP + H2O = ADP + phosphate + H(+)</text>
        <dbReference type="Rhea" id="RHEA:13065"/>
        <dbReference type="ChEBI" id="CHEBI:15377"/>
        <dbReference type="ChEBI" id="CHEBI:15378"/>
        <dbReference type="ChEBI" id="CHEBI:30616"/>
        <dbReference type="ChEBI" id="CHEBI:43474"/>
        <dbReference type="ChEBI" id="CHEBI:456216"/>
    </reaction>
</comment>
<comment type="similarity">
    <text evidence="2">Belongs to the AAA ATPase family. BCS1 subfamily.</text>
</comment>
<accession>A0AAQ3SX04</accession>
<dbReference type="EMBL" id="CP144747">
    <property type="protein sequence ID" value="WVZ62270.1"/>
    <property type="molecule type" value="Genomic_DNA"/>
</dbReference>
<dbReference type="PROSITE" id="PS00674">
    <property type="entry name" value="AAA"/>
    <property type="match status" value="1"/>
</dbReference>
<evidence type="ECO:0000313" key="8">
    <source>
        <dbReference type="EMBL" id="WVZ62270.1"/>
    </source>
</evidence>
<dbReference type="InterPro" id="IPR003960">
    <property type="entry name" value="ATPase_AAA_CS"/>
</dbReference>
<feature type="compositionally biased region" description="Acidic residues" evidence="6">
    <location>
        <begin position="501"/>
        <end position="510"/>
    </location>
</feature>
<sequence>MRSGAPASPGMVERLAGLWSALAGVMLVWSMLRPYLPHQLLDHFAGRFLRRHARRLAALLDPYLTVTVAEYDGEKMKRGEVYEQAKAYLSHRCAGRARKLRAEPGRTKRDPFLLSLGDNEEVADEFAGATVWWHAVPSPSRHLGWHHSGGGARRTPAARTASCSTSATATSSWARTSPTSAAWVAPSWPPTAARKLYTNAGDRYASSMWKHVVFEHPSTFDTLAMDPAKKREIMDDLDAFRNGKAYYARVGKAWKRGYLLYGPPGTGKSTMIAAMANYLDYDIYDIELTSVYTNADLRRMLTDTSRKSITVIEDIDCSLDLTGTRHGGRAKKQGRALADDKKEQQPADAEAPPPGPGTAAASRVTLSGLLNFIDGLWSASCGGERIIVFTTNHAERLDPALVRRGRMDKHIEMSYCCFEAFKLLARNYLAVDAHPLFDDVRALLREVDITPADVAELLTPKHAGDDAADSCLAGLVEALTTMKATKKKTRGARRSVVQDDAAGEETVEDQ</sequence>
<dbReference type="Gene3D" id="3.40.50.300">
    <property type="entry name" value="P-loop containing nucleotide triphosphate hydrolases"/>
    <property type="match status" value="1"/>
</dbReference>
<evidence type="ECO:0000256" key="5">
    <source>
        <dbReference type="RuleBase" id="RU003651"/>
    </source>
</evidence>
<dbReference type="InterPro" id="IPR058017">
    <property type="entry name" value="At3g28540-like_C"/>
</dbReference>
<protein>
    <recommendedName>
        <fullName evidence="7">AAA+ ATPase domain-containing protein</fullName>
    </recommendedName>
</protein>
<keyword evidence="3" id="KW-0460">Magnesium</keyword>
<dbReference type="Pfam" id="PF14363">
    <property type="entry name" value="AAA_assoc"/>
    <property type="match status" value="1"/>
</dbReference>
<dbReference type="PANTHER" id="PTHR23070">
    <property type="entry name" value="BCS1 AAA-TYPE ATPASE"/>
    <property type="match status" value="1"/>
</dbReference>
<reference evidence="8 9" key="1">
    <citation type="submission" date="2024-02" db="EMBL/GenBank/DDBJ databases">
        <title>High-quality chromosome-scale genome assembly of Pensacola bahiagrass (Paspalum notatum Flugge var. saurae).</title>
        <authorList>
            <person name="Vega J.M."/>
            <person name="Podio M."/>
            <person name="Orjuela J."/>
            <person name="Siena L.A."/>
            <person name="Pessino S.C."/>
            <person name="Combes M.C."/>
            <person name="Mariac C."/>
            <person name="Albertini E."/>
            <person name="Pupilli F."/>
            <person name="Ortiz J.P.A."/>
            <person name="Leblanc O."/>
        </authorList>
    </citation>
    <scope>NUCLEOTIDE SEQUENCE [LARGE SCALE GENOMIC DNA]</scope>
    <source>
        <strain evidence="8">R1</strain>
        <tissue evidence="8">Leaf</tissue>
    </source>
</reference>
<dbReference type="SUPFAM" id="SSF52540">
    <property type="entry name" value="P-loop containing nucleoside triphosphate hydrolases"/>
    <property type="match status" value="1"/>
</dbReference>
<keyword evidence="5" id="KW-0067">ATP-binding</keyword>
<proteinExistence type="inferred from homology"/>
<keyword evidence="5" id="KW-0547">Nucleotide-binding</keyword>
<dbReference type="Proteomes" id="UP001341281">
    <property type="component" value="Chromosome 03"/>
</dbReference>
<evidence type="ECO:0000256" key="3">
    <source>
        <dbReference type="ARBA" id="ARBA00022842"/>
    </source>
</evidence>
<dbReference type="InterPro" id="IPR003959">
    <property type="entry name" value="ATPase_AAA_core"/>
</dbReference>
<evidence type="ECO:0000256" key="4">
    <source>
        <dbReference type="ARBA" id="ARBA00049360"/>
    </source>
</evidence>
<evidence type="ECO:0000256" key="6">
    <source>
        <dbReference type="SAM" id="MobiDB-lite"/>
    </source>
</evidence>
<dbReference type="CDD" id="cd19510">
    <property type="entry name" value="RecA-like_BCS1"/>
    <property type="match status" value="1"/>
</dbReference>
<evidence type="ECO:0000256" key="2">
    <source>
        <dbReference type="ARBA" id="ARBA00007448"/>
    </source>
</evidence>
<dbReference type="GO" id="GO:0005524">
    <property type="term" value="F:ATP binding"/>
    <property type="evidence" value="ECO:0007669"/>
    <property type="project" value="UniProtKB-KW"/>
</dbReference>
<feature type="region of interest" description="Disordered" evidence="6">
    <location>
        <begin position="487"/>
        <end position="510"/>
    </location>
</feature>
<dbReference type="SMART" id="SM00382">
    <property type="entry name" value="AAA"/>
    <property type="match status" value="1"/>
</dbReference>
<comment type="cofactor">
    <cofactor evidence="1">
        <name>Mg(2+)</name>
        <dbReference type="ChEBI" id="CHEBI:18420"/>
    </cofactor>
</comment>
<dbReference type="InterPro" id="IPR050747">
    <property type="entry name" value="Mitochondrial_chaperone_BCS1"/>
</dbReference>
<feature type="domain" description="AAA+ ATPase" evidence="7">
    <location>
        <begin position="254"/>
        <end position="417"/>
    </location>
</feature>
<dbReference type="Pfam" id="PF00004">
    <property type="entry name" value="AAA"/>
    <property type="match status" value="2"/>
</dbReference>
<gene>
    <name evidence="8" type="ORF">U9M48_012034</name>
</gene>
<evidence type="ECO:0000256" key="1">
    <source>
        <dbReference type="ARBA" id="ARBA00001946"/>
    </source>
</evidence>
<dbReference type="Pfam" id="PF25568">
    <property type="entry name" value="AAA_lid_At3g28540"/>
    <property type="match status" value="1"/>
</dbReference>
<evidence type="ECO:0000313" key="9">
    <source>
        <dbReference type="Proteomes" id="UP001341281"/>
    </source>
</evidence>
<keyword evidence="9" id="KW-1185">Reference proteome</keyword>
<evidence type="ECO:0000259" key="7">
    <source>
        <dbReference type="SMART" id="SM00382"/>
    </source>
</evidence>
<dbReference type="Gene3D" id="6.10.280.40">
    <property type="match status" value="1"/>
</dbReference>
<name>A0AAQ3SX04_PASNO</name>
<dbReference type="AlphaFoldDB" id="A0AAQ3SX04"/>